<name>A0A238JT14_9RHOB</name>
<sequence length="178" mass="19083">MSLRPSRFWGNWGQHCYDLGLVRTFTAGFKQGMSKERQTMIAKQFISALPHAHALGMDVTEIGDGHATITLPYDERLVGDPETGVIHGGAVSALLDTCAGASVMVHESLPLGTATLGLRIDYMRPATPGDMITARAECYHVTRSVAFVRATAMDADSSRPVATATGAFTIQTEKKGKS</sequence>
<dbReference type="Pfam" id="PF03061">
    <property type="entry name" value="4HBT"/>
    <property type="match status" value="1"/>
</dbReference>
<dbReference type="PANTHER" id="PTHR43240">
    <property type="entry name" value="1,4-DIHYDROXY-2-NAPHTHOYL-COA THIOESTERASE 1"/>
    <property type="match status" value="1"/>
</dbReference>
<dbReference type="Gene3D" id="3.10.129.10">
    <property type="entry name" value="Hotdog Thioesterase"/>
    <property type="match status" value="1"/>
</dbReference>
<protein>
    <recommendedName>
        <fullName evidence="2">Thioesterase domain-containing protein</fullName>
    </recommendedName>
</protein>
<reference evidence="4" key="1">
    <citation type="submission" date="2017-05" db="EMBL/GenBank/DDBJ databases">
        <authorList>
            <person name="Rodrigo-Torres L."/>
            <person name="Arahal R. D."/>
            <person name="Lucena T."/>
        </authorList>
    </citation>
    <scope>NUCLEOTIDE SEQUENCE [LARGE SCALE GENOMIC DNA]</scope>
    <source>
        <strain evidence="4">CECT 8868</strain>
    </source>
</reference>
<keyword evidence="1" id="KW-0378">Hydrolase</keyword>
<feature type="domain" description="Thioesterase" evidence="2">
    <location>
        <begin position="84"/>
        <end position="157"/>
    </location>
</feature>
<dbReference type="Proteomes" id="UP000203464">
    <property type="component" value="Unassembled WGS sequence"/>
</dbReference>
<dbReference type="PANTHER" id="PTHR43240:SF7">
    <property type="entry name" value="BLR7284 PROTEIN"/>
    <property type="match status" value="1"/>
</dbReference>
<dbReference type="SUPFAM" id="SSF54637">
    <property type="entry name" value="Thioesterase/thiol ester dehydrase-isomerase"/>
    <property type="match status" value="1"/>
</dbReference>
<dbReference type="InterPro" id="IPR003736">
    <property type="entry name" value="PAAI_dom"/>
</dbReference>
<dbReference type="InterPro" id="IPR029069">
    <property type="entry name" value="HotDog_dom_sf"/>
</dbReference>
<dbReference type="InterPro" id="IPR006683">
    <property type="entry name" value="Thioestr_dom"/>
</dbReference>
<dbReference type="GO" id="GO:0061522">
    <property type="term" value="F:1,4-dihydroxy-2-naphthoyl-CoA thioesterase activity"/>
    <property type="evidence" value="ECO:0007669"/>
    <property type="project" value="TreeGrafter"/>
</dbReference>
<dbReference type="GO" id="GO:0005829">
    <property type="term" value="C:cytosol"/>
    <property type="evidence" value="ECO:0007669"/>
    <property type="project" value="TreeGrafter"/>
</dbReference>
<evidence type="ECO:0000256" key="1">
    <source>
        <dbReference type="ARBA" id="ARBA00022801"/>
    </source>
</evidence>
<dbReference type="AlphaFoldDB" id="A0A238JT14"/>
<dbReference type="EMBL" id="FXYD01000001">
    <property type="protein sequence ID" value="SMX33317.1"/>
    <property type="molecule type" value="Genomic_DNA"/>
</dbReference>
<dbReference type="CDD" id="cd03443">
    <property type="entry name" value="PaaI_thioesterase"/>
    <property type="match status" value="1"/>
</dbReference>
<evidence type="ECO:0000259" key="2">
    <source>
        <dbReference type="Pfam" id="PF03061"/>
    </source>
</evidence>
<proteinExistence type="predicted"/>
<keyword evidence="4" id="KW-1185">Reference proteome</keyword>
<evidence type="ECO:0000313" key="3">
    <source>
        <dbReference type="EMBL" id="SMX33317.1"/>
    </source>
</evidence>
<organism evidence="3 4">
    <name type="scientific">Octadecabacter ascidiaceicola</name>
    <dbReference type="NCBI Taxonomy" id="1655543"/>
    <lineage>
        <taxon>Bacteria</taxon>
        <taxon>Pseudomonadati</taxon>
        <taxon>Pseudomonadota</taxon>
        <taxon>Alphaproteobacteria</taxon>
        <taxon>Rhodobacterales</taxon>
        <taxon>Roseobacteraceae</taxon>
        <taxon>Octadecabacter</taxon>
    </lineage>
</organism>
<accession>A0A238JT14</accession>
<gene>
    <name evidence="3" type="ORF">OCA8868_00929</name>
</gene>
<dbReference type="NCBIfam" id="TIGR00369">
    <property type="entry name" value="unchar_dom_1"/>
    <property type="match status" value="1"/>
</dbReference>
<evidence type="ECO:0000313" key="4">
    <source>
        <dbReference type="Proteomes" id="UP000203464"/>
    </source>
</evidence>